<dbReference type="SUPFAM" id="SSF52540">
    <property type="entry name" value="P-loop containing nucleoside triphosphate hydrolases"/>
    <property type="match status" value="1"/>
</dbReference>
<dbReference type="PROSITE" id="PS00688">
    <property type="entry name" value="SIGMA54_INTERACT_3"/>
    <property type="match status" value="1"/>
</dbReference>
<evidence type="ECO:0000256" key="1">
    <source>
        <dbReference type="ARBA" id="ARBA00022741"/>
    </source>
</evidence>
<dbReference type="InterPro" id="IPR027417">
    <property type="entry name" value="P-loop_NTPase"/>
</dbReference>
<proteinExistence type="predicted"/>
<dbReference type="InterPro" id="IPR002078">
    <property type="entry name" value="Sigma_54_int"/>
</dbReference>
<dbReference type="InterPro" id="IPR025943">
    <property type="entry name" value="Sigma_54_int_dom_ATP-bd_2"/>
</dbReference>
<dbReference type="PROSITE" id="PS50045">
    <property type="entry name" value="SIGMA54_INTERACT_4"/>
    <property type="match status" value="1"/>
</dbReference>
<sequence length="379" mass="42466">MDIEALENTTFAAIVEKIQKVRKRGELLESIHGILKKNFETVEAEHQIECQKIRNVIEGIPGELIGNTREMREVSKLVRQIAPTAATVLIRGKAGTGKEYVARSIHELSERKDSPFVALNCDALTEGANSFESELFGFERGAFTGATNRHIGKAEQANGGTLFLDEVADLPLPAQIKLLQFIQEQSFKRLGSNIEQRCNVRLIASTGKNLEAMMQHGTFREDLYYRLNIFQISLPELIQRKTDILLLADHFIEKMNYKYGKKILRLSSPAIDMLMSYHWPGNVRELENCIEHACLATTDVCINAYDLPPTLQTDVTSGTSVLPEGNSPLATLMDSYEREILSEALRRHDGNMSAAGRDLSVSPRMMLYKIRRLGLAASN</sequence>
<dbReference type="PROSITE" id="PS00676">
    <property type="entry name" value="SIGMA54_INTERACT_2"/>
    <property type="match status" value="1"/>
</dbReference>
<keyword evidence="1" id="KW-0547">Nucleotide-binding</keyword>
<dbReference type="InterPro" id="IPR009057">
    <property type="entry name" value="Homeodomain-like_sf"/>
</dbReference>
<dbReference type="SUPFAM" id="SSF46689">
    <property type="entry name" value="Homeodomain-like"/>
    <property type="match status" value="1"/>
</dbReference>
<dbReference type="PANTHER" id="PTHR32071:SF122">
    <property type="entry name" value="SIGMA FACTOR"/>
    <property type="match status" value="1"/>
</dbReference>
<gene>
    <name evidence="7" type="ORF">SAMN05661053_2272</name>
</gene>
<dbReference type="SMART" id="SM00382">
    <property type="entry name" value="AAA"/>
    <property type="match status" value="1"/>
</dbReference>
<feature type="domain" description="Sigma-54 factor interaction" evidence="6">
    <location>
        <begin position="64"/>
        <end position="295"/>
    </location>
</feature>
<reference evidence="7 8" key="1">
    <citation type="submission" date="2017-08" db="EMBL/GenBank/DDBJ databases">
        <authorList>
            <person name="de Groot N.N."/>
        </authorList>
    </citation>
    <scope>NUCLEOTIDE SEQUENCE [LARGE SCALE GENOMIC DNA]</scope>
    <source>
        <strain evidence="7 8">HM2</strain>
    </source>
</reference>
<keyword evidence="5" id="KW-0804">Transcription</keyword>
<dbReference type="RefSeq" id="WP_109573228.1">
    <property type="nucleotide sequence ID" value="NZ_UHJL01000003.1"/>
</dbReference>
<keyword evidence="3" id="KW-0805">Transcription regulation</keyword>
<evidence type="ECO:0000313" key="8">
    <source>
        <dbReference type="Proteomes" id="UP000255423"/>
    </source>
</evidence>
<name>A0A380S804_FIBSU</name>
<evidence type="ECO:0000256" key="3">
    <source>
        <dbReference type="ARBA" id="ARBA00023015"/>
    </source>
</evidence>
<evidence type="ECO:0000256" key="2">
    <source>
        <dbReference type="ARBA" id="ARBA00022840"/>
    </source>
</evidence>
<protein>
    <submittedName>
        <fullName evidence="7">Nif-specific regulatory protein</fullName>
    </submittedName>
</protein>
<dbReference type="EMBL" id="UHJL01000003">
    <property type="protein sequence ID" value="SUQ24858.1"/>
    <property type="molecule type" value="Genomic_DNA"/>
</dbReference>
<dbReference type="CDD" id="cd00009">
    <property type="entry name" value="AAA"/>
    <property type="match status" value="1"/>
</dbReference>
<dbReference type="AlphaFoldDB" id="A0A380S804"/>
<dbReference type="Proteomes" id="UP000255423">
    <property type="component" value="Unassembled WGS sequence"/>
</dbReference>
<dbReference type="InterPro" id="IPR003593">
    <property type="entry name" value="AAA+_ATPase"/>
</dbReference>
<dbReference type="Pfam" id="PF02954">
    <property type="entry name" value="HTH_8"/>
    <property type="match status" value="1"/>
</dbReference>
<dbReference type="Gene3D" id="1.10.10.60">
    <property type="entry name" value="Homeodomain-like"/>
    <property type="match status" value="1"/>
</dbReference>
<dbReference type="InterPro" id="IPR058031">
    <property type="entry name" value="AAA_lid_NorR"/>
</dbReference>
<keyword evidence="2" id="KW-0067">ATP-binding</keyword>
<dbReference type="PRINTS" id="PR01590">
    <property type="entry name" value="HTHFIS"/>
</dbReference>
<dbReference type="GO" id="GO:0043565">
    <property type="term" value="F:sequence-specific DNA binding"/>
    <property type="evidence" value="ECO:0007669"/>
    <property type="project" value="InterPro"/>
</dbReference>
<dbReference type="Pfam" id="PF00158">
    <property type="entry name" value="Sigma54_activat"/>
    <property type="match status" value="1"/>
</dbReference>
<dbReference type="GO" id="GO:0005524">
    <property type="term" value="F:ATP binding"/>
    <property type="evidence" value="ECO:0007669"/>
    <property type="project" value="UniProtKB-KW"/>
</dbReference>
<evidence type="ECO:0000259" key="6">
    <source>
        <dbReference type="PROSITE" id="PS50045"/>
    </source>
</evidence>
<evidence type="ECO:0000256" key="5">
    <source>
        <dbReference type="ARBA" id="ARBA00023163"/>
    </source>
</evidence>
<dbReference type="Gene3D" id="1.10.8.60">
    <property type="match status" value="1"/>
</dbReference>
<dbReference type="InterPro" id="IPR025944">
    <property type="entry name" value="Sigma_54_int_dom_CS"/>
</dbReference>
<evidence type="ECO:0000256" key="4">
    <source>
        <dbReference type="ARBA" id="ARBA00023125"/>
    </source>
</evidence>
<dbReference type="FunFam" id="3.40.50.300:FF:000006">
    <property type="entry name" value="DNA-binding transcriptional regulator NtrC"/>
    <property type="match status" value="1"/>
</dbReference>
<organism evidence="7 8">
    <name type="scientific">Fibrobacter succinogenes</name>
    <name type="common">Bacteroides succinogenes</name>
    <dbReference type="NCBI Taxonomy" id="833"/>
    <lineage>
        <taxon>Bacteria</taxon>
        <taxon>Pseudomonadati</taxon>
        <taxon>Fibrobacterota</taxon>
        <taxon>Fibrobacteria</taxon>
        <taxon>Fibrobacterales</taxon>
        <taxon>Fibrobacteraceae</taxon>
        <taxon>Fibrobacter</taxon>
    </lineage>
</organism>
<dbReference type="GO" id="GO:0006355">
    <property type="term" value="P:regulation of DNA-templated transcription"/>
    <property type="evidence" value="ECO:0007669"/>
    <property type="project" value="InterPro"/>
</dbReference>
<keyword evidence="4" id="KW-0238">DNA-binding</keyword>
<evidence type="ECO:0000313" key="7">
    <source>
        <dbReference type="EMBL" id="SUQ24858.1"/>
    </source>
</evidence>
<dbReference type="InterPro" id="IPR002197">
    <property type="entry name" value="HTH_Fis"/>
</dbReference>
<accession>A0A380S804</accession>
<dbReference type="Gene3D" id="3.40.50.300">
    <property type="entry name" value="P-loop containing nucleotide triphosphate hydrolases"/>
    <property type="match status" value="1"/>
</dbReference>
<dbReference type="Pfam" id="PF25601">
    <property type="entry name" value="AAA_lid_14"/>
    <property type="match status" value="1"/>
</dbReference>
<dbReference type="PANTHER" id="PTHR32071">
    <property type="entry name" value="TRANSCRIPTIONAL REGULATORY PROTEIN"/>
    <property type="match status" value="1"/>
</dbReference>